<evidence type="ECO:0000313" key="2">
    <source>
        <dbReference type="EMBL" id="CAG5075480.1"/>
    </source>
</evidence>
<feature type="compositionally biased region" description="Low complexity" evidence="1">
    <location>
        <begin position="151"/>
        <end position="179"/>
    </location>
</feature>
<dbReference type="EMBL" id="CAJNRD030001116">
    <property type="protein sequence ID" value="CAG5075480.1"/>
    <property type="molecule type" value="Genomic_DNA"/>
</dbReference>
<proteinExistence type="predicted"/>
<gene>
    <name evidence="2" type="ORF">HICCMSTLAB_LOCUS1634</name>
</gene>
<feature type="region of interest" description="Disordered" evidence="1">
    <location>
        <begin position="115"/>
        <end position="249"/>
    </location>
</feature>
<feature type="compositionally biased region" description="Polar residues" evidence="1">
    <location>
        <begin position="226"/>
        <end position="240"/>
    </location>
</feature>
<reference evidence="2" key="1">
    <citation type="submission" date="2021-04" db="EMBL/GenBank/DDBJ databases">
        <authorList>
            <person name="Chebbi M.A.C M."/>
        </authorList>
    </citation>
    <scope>NUCLEOTIDE SEQUENCE</scope>
</reference>
<dbReference type="AlphaFoldDB" id="A0A8J2ECK6"/>
<comment type="caution">
    <text evidence="2">The sequence shown here is derived from an EMBL/GenBank/DDBJ whole genome shotgun (WGS) entry which is preliminary data.</text>
</comment>
<evidence type="ECO:0000313" key="3">
    <source>
        <dbReference type="Proteomes" id="UP000786811"/>
    </source>
</evidence>
<organism evidence="2 3">
    <name type="scientific">Cotesia congregata</name>
    <name type="common">Parasitoid wasp</name>
    <name type="synonym">Apanteles congregatus</name>
    <dbReference type="NCBI Taxonomy" id="51543"/>
    <lineage>
        <taxon>Eukaryota</taxon>
        <taxon>Metazoa</taxon>
        <taxon>Ecdysozoa</taxon>
        <taxon>Arthropoda</taxon>
        <taxon>Hexapoda</taxon>
        <taxon>Insecta</taxon>
        <taxon>Pterygota</taxon>
        <taxon>Neoptera</taxon>
        <taxon>Endopterygota</taxon>
        <taxon>Hymenoptera</taxon>
        <taxon>Apocrita</taxon>
        <taxon>Ichneumonoidea</taxon>
        <taxon>Braconidae</taxon>
        <taxon>Microgastrinae</taxon>
        <taxon>Cotesia</taxon>
    </lineage>
</organism>
<protein>
    <submittedName>
        <fullName evidence="2">Uncharacterized protein</fullName>
    </submittedName>
</protein>
<feature type="compositionally biased region" description="Low complexity" evidence="1">
    <location>
        <begin position="115"/>
        <end position="132"/>
    </location>
</feature>
<dbReference type="Proteomes" id="UP000786811">
    <property type="component" value="Unassembled WGS sequence"/>
</dbReference>
<evidence type="ECO:0000256" key="1">
    <source>
        <dbReference type="SAM" id="MobiDB-lite"/>
    </source>
</evidence>
<feature type="compositionally biased region" description="Acidic residues" evidence="1">
    <location>
        <begin position="214"/>
        <end position="225"/>
    </location>
</feature>
<sequence>MSLFLGKEFNSKVEFEKACEQYELKTGRKFSFSSNYIDTRHLKKPINNPKLEIYHCLATCVHHGAPRELKKKKVKNPTVRTYCPAYFKMNIHNNETLRIYKWNKEHNCETVPASIASSSSVSQQHQQQQQLSKIMPPENFRLQKRIHESDSSSSDEFAKSPSQSPSQSRSKSSQYLQKSVLSSRCPSKKRRLPLSPIPVPQKHADLPFNSEKSTDEDISEKDDEGTSVQSPPYSPLSSPIKQHDGNNADATYSLSEHSIIFEEDLPVITEGENNEILQVLLRGYIQASTPEDSLVE</sequence>
<accession>A0A8J2ECK6</accession>
<name>A0A8J2ECK6_COTCN</name>
<dbReference type="OrthoDB" id="10561174at2759"/>
<keyword evidence="3" id="KW-1185">Reference proteome</keyword>